<dbReference type="AlphaFoldDB" id="A0A9W8HM33"/>
<reference evidence="2" key="1">
    <citation type="submission" date="2022-07" db="EMBL/GenBank/DDBJ databases">
        <title>Phylogenomic reconstructions and comparative analyses of Kickxellomycotina fungi.</title>
        <authorList>
            <person name="Reynolds N.K."/>
            <person name="Stajich J.E."/>
            <person name="Barry K."/>
            <person name="Grigoriev I.V."/>
            <person name="Crous P."/>
            <person name="Smith M.E."/>
        </authorList>
    </citation>
    <scope>NUCLEOTIDE SEQUENCE</scope>
    <source>
        <strain evidence="2">NRRL 1565</strain>
    </source>
</reference>
<gene>
    <name evidence="2" type="ORF">H4R20_007313</name>
</gene>
<proteinExistence type="predicted"/>
<protein>
    <submittedName>
        <fullName evidence="2">Uncharacterized protein</fullName>
    </submittedName>
</protein>
<evidence type="ECO:0000256" key="1">
    <source>
        <dbReference type="SAM" id="MobiDB-lite"/>
    </source>
</evidence>
<evidence type="ECO:0000313" key="2">
    <source>
        <dbReference type="EMBL" id="KAJ2788742.1"/>
    </source>
</evidence>
<feature type="compositionally biased region" description="Low complexity" evidence="1">
    <location>
        <begin position="39"/>
        <end position="73"/>
    </location>
</feature>
<dbReference type="Proteomes" id="UP001140094">
    <property type="component" value="Unassembled WGS sequence"/>
</dbReference>
<evidence type="ECO:0000313" key="3">
    <source>
        <dbReference type="Proteomes" id="UP001140094"/>
    </source>
</evidence>
<name>A0A9W8HM33_9FUNG</name>
<feature type="region of interest" description="Disordered" evidence="1">
    <location>
        <begin position="1"/>
        <end position="88"/>
    </location>
</feature>
<accession>A0A9W8HM33</accession>
<sequence length="322" mass="34568">MFRPWEAAGSSDSRGSPPASQRPRLQPRSQFLRSLYSRAAAAAAAAREDTSNGAAPASHSSSGNSTNESVSRSMASHSMMGRLRRAEAQPTVELARPAPEVEFSRVADVVQPVLRTYASAAPASLLSLQAKQQESSYPPDTPLSAASLADRRMGDAGHSMVFDSGDSDVGDDLGRVHTVESAPGAAYFSDERDVPFRSNAVEIAAQDDKQECAFLQHELLGIGSEAERARSILPQLASQLHPTTTLGSEPPSHGRRLTRPAAPSKAFDELDVIHDFNQQARGRVAGVDPAAVMAQFPLQHLRVVIRQLLDEVDVPEDAGWDR</sequence>
<feature type="non-terminal residue" evidence="2">
    <location>
        <position position="322"/>
    </location>
</feature>
<comment type="caution">
    <text evidence="2">The sequence shown here is derived from an EMBL/GenBank/DDBJ whole genome shotgun (WGS) entry which is preliminary data.</text>
</comment>
<dbReference type="OrthoDB" id="5599266at2759"/>
<keyword evidence="3" id="KW-1185">Reference proteome</keyword>
<feature type="region of interest" description="Disordered" evidence="1">
    <location>
        <begin position="240"/>
        <end position="261"/>
    </location>
</feature>
<dbReference type="EMBL" id="JANBUO010004011">
    <property type="protein sequence ID" value="KAJ2788742.1"/>
    <property type="molecule type" value="Genomic_DNA"/>
</dbReference>
<organism evidence="2 3">
    <name type="scientific">Coemansia guatemalensis</name>
    <dbReference type="NCBI Taxonomy" id="2761395"/>
    <lineage>
        <taxon>Eukaryota</taxon>
        <taxon>Fungi</taxon>
        <taxon>Fungi incertae sedis</taxon>
        <taxon>Zoopagomycota</taxon>
        <taxon>Kickxellomycotina</taxon>
        <taxon>Kickxellomycetes</taxon>
        <taxon>Kickxellales</taxon>
        <taxon>Kickxellaceae</taxon>
        <taxon>Coemansia</taxon>
    </lineage>
</organism>